<proteinExistence type="inferred from homology"/>
<dbReference type="InterPro" id="IPR051327">
    <property type="entry name" value="MATE_MepA_subfamily"/>
</dbReference>
<evidence type="ECO:0000256" key="2">
    <source>
        <dbReference type="ARBA" id="ARBA00010199"/>
    </source>
</evidence>
<evidence type="ECO:0000256" key="3">
    <source>
        <dbReference type="ARBA" id="ARBA00022475"/>
    </source>
</evidence>
<organism evidence="8">
    <name type="scientific">Trepomonas sp. PC1</name>
    <dbReference type="NCBI Taxonomy" id="1076344"/>
    <lineage>
        <taxon>Eukaryota</taxon>
        <taxon>Metamonada</taxon>
        <taxon>Diplomonadida</taxon>
        <taxon>Hexamitidae</taxon>
        <taxon>Hexamitinae</taxon>
        <taxon>Trepomonas</taxon>
    </lineage>
</organism>
<feature type="transmembrane region" description="Helical" evidence="7">
    <location>
        <begin position="156"/>
        <end position="174"/>
    </location>
</feature>
<protein>
    <submittedName>
        <fullName evidence="8">MatE efflux family protein</fullName>
    </submittedName>
</protein>
<feature type="transmembrane region" description="Helical" evidence="7">
    <location>
        <begin position="186"/>
        <end position="206"/>
    </location>
</feature>
<feature type="transmembrane region" description="Helical" evidence="7">
    <location>
        <begin position="78"/>
        <end position="100"/>
    </location>
</feature>
<accession>A0A146KFX1</accession>
<dbReference type="GO" id="GO:0015297">
    <property type="term" value="F:antiporter activity"/>
    <property type="evidence" value="ECO:0007669"/>
    <property type="project" value="InterPro"/>
</dbReference>
<feature type="non-terminal residue" evidence="8">
    <location>
        <position position="1"/>
    </location>
</feature>
<dbReference type="PANTHER" id="PTHR43823">
    <property type="entry name" value="SPORULATION PROTEIN YKVU"/>
    <property type="match status" value="1"/>
</dbReference>
<feature type="transmembrane region" description="Helical" evidence="7">
    <location>
        <begin position="425"/>
        <end position="446"/>
    </location>
</feature>
<gene>
    <name evidence="8" type="ORF">TPC1_11668</name>
</gene>
<dbReference type="PANTHER" id="PTHR43823:SF3">
    <property type="entry name" value="MULTIDRUG EXPORT PROTEIN MEPA"/>
    <property type="match status" value="1"/>
</dbReference>
<feature type="transmembrane region" description="Helical" evidence="7">
    <location>
        <begin position="112"/>
        <end position="136"/>
    </location>
</feature>
<feature type="transmembrane region" description="Helical" evidence="7">
    <location>
        <begin position="452"/>
        <end position="473"/>
    </location>
</feature>
<evidence type="ECO:0000313" key="8">
    <source>
        <dbReference type="EMBL" id="JAP95367.1"/>
    </source>
</evidence>
<keyword evidence="3" id="KW-1003">Cell membrane</keyword>
<evidence type="ECO:0000256" key="5">
    <source>
        <dbReference type="ARBA" id="ARBA00022989"/>
    </source>
</evidence>
<keyword evidence="5 7" id="KW-1133">Transmembrane helix</keyword>
<dbReference type="GO" id="GO:0005886">
    <property type="term" value="C:plasma membrane"/>
    <property type="evidence" value="ECO:0007669"/>
    <property type="project" value="UniProtKB-SubCell"/>
</dbReference>
<comment type="similarity">
    <text evidence="2">Belongs to the multi antimicrobial extrusion (MATE) (TC 2.A.66.1) family.</text>
</comment>
<evidence type="ECO:0000256" key="4">
    <source>
        <dbReference type="ARBA" id="ARBA00022692"/>
    </source>
</evidence>
<dbReference type="InterPro" id="IPR002528">
    <property type="entry name" value="MATE_fam"/>
</dbReference>
<evidence type="ECO:0000256" key="1">
    <source>
        <dbReference type="ARBA" id="ARBA00004651"/>
    </source>
</evidence>
<keyword evidence="6 7" id="KW-0472">Membrane</keyword>
<feature type="transmembrane region" description="Helical" evidence="7">
    <location>
        <begin position="32"/>
        <end position="53"/>
    </location>
</feature>
<evidence type="ECO:0000256" key="6">
    <source>
        <dbReference type="ARBA" id="ARBA00023136"/>
    </source>
</evidence>
<dbReference type="EMBL" id="GDID01001239">
    <property type="protein sequence ID" value="JAP95367.1"/>
    <property type="molecule type" value="Transcribed_RNA"/>
</dbReference>
<feature type="transmembrane region" description="Helical" evidence="7">
    <location>
        <begin position="356"/>
        <end position="382"/>
    </location>
</feature>
<name>A0A146KFX1_9EUKA</name>
<comment type="subcellular location">
    <subcellularLocation>
        <location evidence="1">Cell membrane</location>
        <topology evidence="1">Multi-pass membrane protein</topology>
    </subcellularLocation>
</comment>
<dbReference type="GO" id="GO:0042910">
    <property type="term" value="F:xenobiotic transmembrane transporter activity"/>
    <property type="evidence" value="ECO:0007669"/>
    <property type="project" value="InterPro"/>
</dbReference>
<sequence>EKLQNDQSVDLVREIFTDKIIIRLRDWKMSSILWYFALPAIIANAVAAVTTTFETSIQKSVIGNAGVTATSIIQPLELILTMYISTGLSGGIVSFISPALGNNDLYTAQKYLMHFMALYVVLVVLIPLCTVTWMPQMVIGLGAAEGSETARLSSEYGYIIFSLGTIVYFINYGFGNILRAINRSIFNAVKQTCTFLIELLLIWISFKYIVDPNNITMYANAFSIVISNFITGVAVIIPFFQFKKWFKTFKLKFSWKVLKPFDWNLIWQIAYYSIPDWITAFHFPITVMVSNAIFAKLADSNMQSNWNQTVLGMSYKLSPLVGLSNQSFGYAFGPAFGYAIGARNWKRAKEAMRLTFLWSTGLCLVFYLVMNVAVEALCIALMQGYQPMSDDATFGLRTLNAMMPLLPCYLMMNDVYQMEQKPFKSIMIQLTRTVSVVVFVLILAYATQSYKGVYYGYLAGDAVGAIVGIFAWIHTYRVLDKVEKGEMTAQTAGIRQVTGEMKSPRSAALMRAPKQSVEVVKMKNLTLESAKVNPELYDNDQLEQEHKNKTSQ</sequence>
<feature type="transmembrane region" description="Helical" evidence="7">
    <location>
        <begin position="218"/>
        <end position="240"/>
    </location>
</feature>
<dbReference type="Pfam" id="PF01554">
    <property type="entry name" value="MatE"/>
    <property type="match status" value="2"/>
</dbReference>
<keyword evidence="4 7" id="KW-0812">Transmembrane</keyword>
<reference evidence="8" key="1">
    <citation type="submission" date="2015-07" db="EMBL/GenBank/DDBJ databases">
        <title>Adaptation to a free-living lifestyle via gene acquisitions in the diplomonad Trepomonas sp. PC1.</title>
        <authorList>
            <person name="Xu F."/>
            <person name="Jerlstrom-Hultqvist J."/>
            <person name="Kolisko M."/>
            <person name="Simpson A.G.B."/>
            <person name="Roger A.J."/>
            <person name="Svard S.G."/>
            <person name="Andersson J.O."/>
        </authorList>
    </citation>
    <scope>NUCLEOTIDE SEQUENCE</scope>
    <source>
        <strain evidence="8">PC1</strain>
    </source>
</reference>
<dbReference type="AlphaFoldDB" id="A0A146KFX1"/>
<evidence type="ECO:0000256" key="7">
    <source>
        <dbReference type="SAM" id="Phobius"/>
    </source>
</evidence>